<keyword evidence="3" id="KW-1185">Reference proteome</keyword>
<name>A0A9P7M8H9_9HYPO</name>
<evidence type="ECO:0000313" key="3">
    <source>
        <dbReference type="Proteomes" id="UP000706124"/>
    </source>
</evidence>
<protein>
    <submittedName>
        <fullName evidence="2">Uncharacterized protein</fullName>
    </submittedName>
</protein>
<gene>
    <name evidence="2" type="ORF">E4U60_004924</name>
</gene>
<comment type="caution">
    <text evidence="2">The sequence shown here is derived from an EMBL/GenBank/DDBJ whole genome shotgun (WGS) entry which is preliminary data.</text>
</comment>
<feature type="compositionally biased region" description="Polar residues" evidence="1">
    <location>
        <begin position="76"/>
        <end position="99"/>
    </location>
</feature>
<dbReference type="AlphaFoldDB" id="A0A9P7M8H9"/>
<evidence type="ECO:0000256" key="1">
    <source>
        <dbReference type="SAM" id="MobiDB-lite"/>
    </source>
</evidence>
<evidence type="ECO:0000313" key="2">
    <source>
        <dbReference type="EMBL" id="KAG5932872.1"/>
    </source>
</evidence>
<accession>A0A9P7M8H9</accession>
<reference evidence="2 3" key="1">
    <citation type="journal article" date="2020" name="bioRxiv">
        <title>Whole genome comparisons of ergot fungi reveals the divergence and evolution of species within the genus Claviceps are the result of varying mechanisms driving genome evolution and host range expansion.</title>
        <authorList>
            <person name="Wyka S.A."/>
            <person name="Mondo S.J."/>
            <person name="Liu M."/>
            <person name="Dettman J."/>
            <person name="Nalam V."/>
            <person name="Broders K.D."/>
        </authorList>
    </citation>
    <scope>NUCLEOTIDE SEQUENCE [LARGE SCALE GENOMIC DNA]</scope>
    <source>
        <strain evidence="2 3">CCC 1485</strain>
    </source>
</reference>
<feature type="region of interest" description="Disordered" evidence="1">
    <location>
        <begin position="1"/>
        <end position="103"/>
    </location>
</feature>
<sequence>MDSSPARPATEATASASRAVEDTTAVRMKETSTTHSIPLPSRLCSGYRETRQSTSPKRRLKQFDEQDVDERDEGPITSSLPGASNSSGITPATSSTTGRFSHRLSAPSCITKRSCGFSDSW</sequence>
<proteinExistence type="predicted"/>
<dbReference type="Proteomes" id="UP000706124">
    <property type="component" value="Unassembled WGS sequence"/>
</dbReference>
<organism evidence="2 3">
    <name type="scientific">Claviceps pazoutovae</name>
    <dbReference type="NCBI Taxonomy" id="1649127"/>
    <lineage>
        <taxon>Eukaryota</taxon>
        <taxon>Fungi</taxon>
        <taxon>Dikarya</taxon>
        <taxon>Ascomycota</taxon>
        <taxon>Pezizomycotina</taxon>
        <taxon>Sordariomycetes</taxon>
        <taxon>Hypocreomycetidae</taxon>
        <taxon>Hypocreales</taxon>
        <taxon>Clavicipitaceae</taxon>
        <taxon>Claviceps</taxon>
    </lineage>
</organism>
<dbReference type="EMBL" id="SRPO01000415">
    <property type="protein sequence ID" value="KAG5932872.1"/>
    <property type="molecule type" value="Genomic_DNA"/>
</dbReference>